<dbReference type="EMBL" id="LR134476">
    <property type="protein sequence ID" value="VEI14036.1"/>
    <property type="molecule type" value="Genomic_DNA"/>
</dbReference>
<dbReference type="Pfam" id="PF02620">
    <property type="entry name" value="YceD"/>
    <property type="match status" value="1"/>
</dbReference>
<evidence type="ECO:0000313" key="2">
    <source>
        <dbReference type="Proteomes" id="UP000269542"/>
    </source>
</evidence>
<dbReference type="Proteomes" id="UP000269542">
    <property type="component" value="Chromosome"/>
</dbReference>
<dbReference type="OrthoDB" id="9790372at2"/>
<reference evidence="1 2" key="1">
    <citation type="submission" date="2018-12" db="EMBL/GenBank/DDBJ databases">
        <authorList>
            <consortium name="Pathogen Informatics"/>
        </authorList>
    </citation>
    <scope>NUCLEOTIDE SEQUENCE [LARGE SCALE GENOMIC DNA]</scope>
    <source>
        <strain evidence="1 2">NCTC13354</strain>
    </source>
</reference>
<sequence>MSLTVHLSELTARSGDYEFVRTTPAGSDVGVPLMAVPEGQPVQIDLRLSALEEGVFVQGTVAATAKGQCSRCLVDLTVPMEEAVAELVFYPERQEQLIAEGDEEARDLPVVVDDEVDIEPLLRDSLVLAMPLNPLCEPDCPGLCTECGQRWVELPDDHEHEVLDPRFSALDELAEQLRAQEAEARGE</sequence>
<dbReference type="RefSeq" id="WP_126417078.1">
    <property type="nucleotide sequence ID" value="NZ_LR134476.1"/>
</dbReference>
<dbReference type="PANTHER" id="PTHR34374:SF1">
    <property type="entry name" value="LARGE RIBOSOMAL RNA SUBUNIT ACCUMULATION PROTEIN YCED HOMOLOG 1, CHLOROPLASTIC"/>
    <property type="match status" value="1"/>
</dbReference>
<dbReference type="AlphaFoldDB" id="A0A448PGK4"/>
<protein>
    <submittedName>
        <fullName evidence="1">Uncharacterized ACR, COG1399</fullName>
    </submittedName>
</protein>
<dbReference type="InterPro" id="IPR003772">
    <property type="entry name" value="YceD"/>
</dbReference>
<keyword evidence="2" id="KW-1185">Reference proteome</keyword>
<evidence type="ECO:0000313" key="1">
    <source>
        <dbReference type="EMBL" id="VEI14036.1"/>
    </source>
</evidence>
<dbReference type="PANTHER" id="PTHR34374">
    <property type="entry name" value="LARGE RIBOSOMAL RNA SUBUNIT ACCUMULATION PROTEIN YCED HOMOLOG 1, CHLOROPLASTIC"/>
    <property type="match status" value="1"/>
</dbReference>
<gene>
    <name evidence="1" type="ORF">NCTC13354_01767</name>
</gene>
<dbReference type="KEGG" id="tbw:NCTC13354_01767"/>
<proteinExistence type="predicted"/>
<accession>A0A448PGK4</accession>
<name>A0A448PGK4_9ACTO</name>
<organism evidence="1 2">
    <name type="scientific">Trueperella bialowiezensis</name>
    <dbReference type="NCBI Taxonomy" id="312285"/>
    <lineage>
        <taxon>Bacteria</taxon>
        <taxon>Bacillati</taxon>
        <taxon>Actinomycetota</taxon>
        <taxon>Actinomycetes</taxon>
        <taxon>Actinomycetales</taxon>
        <taxon>Actinomycetaceae</taxon>
        <taxon>Trueperella</taxon>
    </lineage>
</organism>